<dbReference type="Proteomes" id="UP000594262">
    <property type="component" value="Unplaced"/>
</dbReference>
<dbReference type="InterPro" id="IPR011010">
    <property type="entry name" value="DNA_brk_join_enz"/>
</dbReference>
<sequence>MSTKVHQLHFLNRSIAPYPIVPGLKTFIGSSKVECNIILPCESPVEVIIEAKSFNVIATAVSSGITINGSNIPSSSSQFLASGDVIIIGGKITLKFEFNDIVFKRVDGNNIIVSDNLPNFIKQNDNGLFATSLPMDGLLPDDIVDKMDDTIHEIQSETMINVVTTMKPLLEDVIVGKLANWRHETFHRRIPDVHPNTLVSMGRHGLNNADFKEETIDQLVDQLRALYPLSPYTYVYGVLMPTILKWMVMSTFQVFSDEAEFYLQSGGKNNQKIAMESFSRQMKTRRESQFQAGAIPSQILVGDVNSSQVGTSQTSATGTDVILQNVVGIDVNNSLDSTKNASTSTDPSQNVRAQQDVAVPNTTKKRQKRPCPVCKAPLTGLPRHMRDVHEWSWKKSAKVNSLFKSRQPYTKKDGQSTSEQSAKRKGKRCPMEGCFFVGIQVGRHLRKEHCMKFDDENYKDALKAARVHEPLTSENIQKNRRAVAREFELAENIQEYEKEVESGTGRRSEEKVIDYAMIMFERYLISVEGNFRDKRSAKQCVQEVKTVALHLGSLVALFDKKKVRDGFFQSYLDPKSKPSTSKHYLTSLISFMGFVITEGLESLADIVNQDDVVAMKLRLGNWRKAYGKKQDVLRWERDDEINEVLVTLDQIKTFEESEQAINAITILEQETDLLPSRNEFLTVRDYLFARIALANAHRTGVCANMTMKEYENVLTKDDHKVIKVRKHKTFYKHGYAHVAISNELFQLLKLYVDKVRPTFSRPDSENVFISCTGRGMESGAVSRRIDKLWRESGVYGDNTPPKKNLDGNIIRKSMTSMVHENNDEGEKQAVADLLAHRKTTAENIYRQKKMVDQAVKAAGIIERVSHKRKTDQVDFATTSKTSEVKPPSSQTEEVTPPSFQTKEITPPSSQTEEVSPPSFQTKEITPPSFQTEEITKKTSEVPPPSSKTEEITKKDDVEEDTYPEKEVSEMKRSRTVPSGKGKTKSFSTEQTDLLYKITKKIYLENLSINDETARVVLEESSEGEQFLKDYTLYTLVNKLKYGRRLYKNNKLSF</sequence>
<dbReference type="Pfam" id="PF00589">
    <property type="entry name" value="Phage_integrase"/>
    <property type="match status" value="1"/>
</dbReference>
<dbReference type="Gene3D" id="1.10.443.10">
    <property type="entry name" value="Intergrase catalytic core"/>
    <property type="match status" value="1"/>
</dbReference>
<protein>
    <recommendedName>
        <fullName evidence="3">Tyr recombinase domain-containing protein</fullName>
    </recommendedName>
</protein>
<feature type="domain" description="Tyr recombinase" evidence="3">
    <location>
        <begin position="680"/>
        <end position="849"/>
    </location>
</feature>
<dbReference type="GO" id="GO:0006310">
    <property type="term" value="P:DNA recombination"/>
    <property type="evidence" value="ECO:0007669"/>
    <property type="project" value="UniProtKB-KW"/>
</dbReference>
<dbReference type="SUPFAM" id="SSF56349">
    <property type="entry name" value="DNA breaking-rejoining enzymes"/>
    <property type="match status" value="1"/>
</dbReference>
<evidence type="ECO:0000313" key="4">
    <source>
        <dbReference type="EnsemblMetazoa" id="CLYHEMP023288.2"/>
    </source>
</evidence>
<dbReference type="GO" id="GO:0015074">
    <property type="term" value="P:DNA integration"/>
    <property type="evidence" value="ECO:0007669"/>
    <property type="project" value="InterPro"/>
</dbReference>
<organism evidence="4 5">
    <name type="scientific">Clytia hemisphaerica</name>
    <dbReference type="NCBI Taxonomy" id="252671"/>
    <lineage>
        <taxon>Eukaryota</taxon>
        <taxon>Metazoa</taxon>
        <taxon>Cnidaria</taxon>
        <taxon>Hydrozoa</taxon>
        <taxon>Hydroidolina</taxon>
        <taxon>Leptothecata</taxon>
        <taxon>Obeliida</taxon>
        <taxon>Clytiidae</taxon>
        <taxon>Clytia</taxon>
    </lineage>
</organism>
<keyword evidence="1" id="KW-0233">DNA recombination</keyword>
<dbReference type="OrthoDB" id="5960386at2759"/>
<feature type="region of interest" description="Disordered" evidence="2">
    <location>
        <begin position="337"/>
        <end position="375"/>
    </location>
</feature>
<evidence type="ECO:0000259" key="3">
    <source>
        <dbReference type="Pfam" id="PF00589"/>
    </source>
</evidence>
<feature type="compositionally biased region" description="Polar residues" evidence="2">
    <location>
        <begin position="337"/>
        <end position="353"/>
    </location>
</feature>
<dbReference type="GO" id="GO:0003677">
    <property type="term" value="F:DNA binding"/>
    <property type="evidence" value="ECO:0007669"/>
    <property type="project" value="InterPro"/>
</dbReference>
<dbReference type="EnsemblMetazoa" id="CLYHEMT023288.2">
    <property type="protein sequence ID" value="CLYHEMP023288.2"/>
    <property type="gene ID" value="CLYHEMG023288"/>
</dbReference>
<evidence type="ECO:0000313" key="5">
    <source>
        <dbReference type="Proteomes" id="UP000594262"/>
    </source>
</evidence>
<dbReference type="GeneID" id="136808742"/>
<feature type="compositionally biased region" description="Polar residues" evidence="2">
    <location>
        <begin position="875"/>
        <end position="932"/>
    </location>
</feature>
<evidence type="ECO:0000256" key="2">
    <source>
        <dbReference type="SAM" id="MobiDB-lite"/>
    </source>
</evidence>
<dbReference type="InterPro" id="IPR013762">
    <property type="entry name" value="Integrase-like_cat_sf"/>
</dbReference>
<feature type="region of interest" description="Disordered" evidence="2">
    <location>
        <begin position="866"/>
        <end position="985"/>
    </location>
</feature>
<dbReference type="AlphaFoldDB" id="A0A7M6DR03"/>
<feature type="compositionally biased region" description="Basic and acidic residues" evidence="2">
    <location>
        <begin position="947"/>
        <end position="972"/>
    </location>
</feature>
<dbReference type="InterPro" id="IPR002104">
    <property type="entry name" value="Integrase_catalytic"/>
</dbReference>
<accession>A0A7M6DR03</accession>
<keyword evidence="5" id="KW-1185">Reference proteome</keyword>
<feature type="region of interest" description="Disordered" evidence="2">
    <location>
        <begin position="404"/>
        <end position="424"/>
    </location>
</feature>
<proteinExistence type="predicted"/>
<reference evidence="4" key="1">
    <citation type="submission" date="2021-01" db="UniProtKB">
        <authorList>
            <consortium name="EnsemblMetazoa"/>
        </authorList>
    </citation>
    <scope>IDENTIFICATION</scope>
</reference>
<dbReference type="RefSeq" id="XP_066921385.1">
    <property type="nucleotide sequence ID" value="XM_067065284.1"/>
</dbReference>
<evidence type="ECO:0000256" key="1">
    <source>
        <dbReference type="ARBA" id="ARBA00023172"/>
    </source>
</evidence>
<name>A0A7M6DR03_9CNID</name>